<name>A0A8J6E2U7_ELECQ</name>
<organism evidence="1 2">
    <name type="scientific">Eleutherodactylus coqui</name>
    <name type="common">Puerto Rican coqui</name>
    <dbReference type="NCBI Taxonomy" id="57060"/>
    <lineage>
        <taxon>Eukaryota</taxon>
        <taxon>Metazoa</taxon>
        <taxon>Chordata</taxon>
        <taxon>Craniata</taxon>
        <taxon>Vertebrata</taxon>
        <taxon>Euteleostomi</taxon>
        <taxon>Amphibia</taxon>
        <taxon>Batrachia</taxon>
        <taxon>Anura</taxon>
        <taxon>Neobatrachia</taxon>
        <taxon>Hyloidea</taxon>
        <taxon>Eleutherodactylidae</taxon>
        <taxon>Eleutherodactylinae</taxon>
        <taxon>Eleutherodactylus</taxon>
        <taxon>Eleutherodactylus</taxon>
    </lineage>
</organism>
<gene>
    <name evidence="1" type="ORF">GDO78_021140</name>
</gene>
<dbReference type="EMBL" id="WNTK01059832">
    <property type="protein sequence ID" value="KAG9460540.1"/>
    <property type="molecule type" value="Genomic_DNA"/>
</dbReference>
<proteinExistence type="predicted"/>
<reference evidence="1" key="1">
    <citation type="thesis" date="2020" institute="ProQuest LLC" country="789 East Eisenhower Parkway, Ann Arbor, MI, USA">
        <title>Comparative Genomics and Chromosome Evolution.</title>
        <authorList>
            <person name="Mudd A.B."/>
        </authorList>
    </citation>
    <scope>NUCLEOTIDE SEQUENCE</scope>
    <source>
        <strain evidence="1">HN-11 Male</strain>
        <tissue evidence="1">Kidney and liver</tissue>
    </source>
</reference>
<dbReference type="Proteomes" id="UP000770717">
    <property type="component" value="Unassembled WGS sequence"/>
</dbReference>
<sequence>MKPIWGCGNYHLQYKRSDRAQSLLLLTVGYKSLLNRGGVPSTRCLIPGGKFPLMTPHMTHGPLLSCTTHTTKDGSRTSHR</sequence>
<evidence type="ECO:0000313" key="1">
    <source>
        <dbReference type="EMBL" id="KAG9460540.1"/>
    </source>
</evidence>
<dbReference type="AlphaFoldDB" id="A0A8J6E2U7"/>
<evidence type="ECO:0000313" key="2">
    <source>
        <dbReference type="Proteomes" id="UP000770717"/>
    </source>
</evidence>
<comment type="caution">
    <text evidence="1">The sequence shown here is derived from an EMBL/GenBank/DDBJ whole genome shotgun (WGS) entry which is preliminary data.</text>
</comment>
<accession>A0A8J6E2U7</accession>
<protein>
    <submittedName>
        <fullName evidence="1">Uncharacterized protein</fullName>
    </submittedName>
</protein>
<keyword evidence="2" id="KW-1185">Reference proteome</keyword>